<feature type="compositionally biased region" description="Basic and acidic residues" evidence="1">
    <location>
        <begin position="78"/>
        <end position="90"/>
    </location>
</feature>
<protein>
    <submittedName>
        <fullName evidence="2">Uncharacterized protein</fullName>
    </submittedName>
</protein>
<evidence type="ECO:0000313" key="3">
    <source>
        <dbReference type="Proteomes" id="UP000218231"/>
    </source>
</evidence>
<feature type="region of interest" description="Disordered" evidence="1">
    <location>
        <begin position="225"/>
        <end position="312"/>
    </location>
</feature>
<feature type="region of interest" description="Disordered" evidence="1">
    <location>
        <begin position="73"/>
        <end position="97"/>
    </location>
</feature>
<dbReference type="AlphaFoldDB" id="A0A2A2M0P4"/>
<keyword evidence="3" id="KW-1185">Reference proteome</keyword>
<comment type="caution">
    <text evidence="2">The sequence shown here is derived from an EMBL/GenBank/DDBJ whole genome shotgun (WGS) entry which is preliminary data.</text>
</comment>
<proteinExistence type="predicted"/>
<dbReference type="EMBL" id="LIAE01006268">
    <property type="protein sequence ID" value="PAV92091.1"/>
    <property type="molecule type" value="Genomic_DNA"/>
</dbReference>
<evidence type="ECO:0000313" key="2">
    <source>
        <dbReference type="EMBL" id="PAV92091.1"/>
    </source>
</evidence>
<gene>
    <name evidence="2" type="ORF">WR25_15993</name>
</gene>
<dbReference type="Proteomes" id="UP000218231">
    <property type="component" value="Unassembled WGS sequence"/>
</dbReference>
<name>A0A2A2M0P4_9BILA</name>
<reference evidence="2 3" key="1">
    <citation type="journal article" date="2017" name="Curr. Biol.">
        <title>Genome architecture and evolution of a unichromosomal asexual nematode.</title>
        <authorList>
            <person name="Fradin H."/>
            <person name="Zegar C."/>
            <person name="Gutwein M."/>
            <person name="Lucas J."/>
            <person name="Kovtun M."/>
            <person name="Corcoran D."/>
            <person name="Baugh L.R."/>
            <person name="Kiontke K."/>
            <person name="Gunsalus K."/>
            <person name="Fitch D.H."/>
            <person name="Piano F."/>
        </authorList>
    </citation>
    <scope>NUCLEOTIDE SEQUENCE [LARGE SCALE GENOMIC DNA]</scope>
    <source>
        <strain evidence="2">PF1309</strain>
    </source>
</reference>
<organism evidence="2 3">
    <name type="scientific">Diploscapter pachys</name>
    <dbReference type="NCBI Taxonomy" id="2018661"/>
    <lineage>
        <taxon>Eukaryota</taxon>
        <taxon>Metazoa</taxon>
        <taxon>Ecdysozoa</taxon>
        <taxon>Nematoda</taxon>
        <taxon>Chromadorea</taxon>
        <taxon>Rhabditida</taxon>
        <taxon>Rhabditina</taxon>
        <taxon>Rhabditomorpha</taxon>
        <taxon>Rhabditoidea</taxon>
        <taxon>Rhabditidae</taxon>
        <taxon>Diploscapter</taxon>
    </lineage>
</organism>
<evidence type="ECO:0000256" key="1">
    <source>
        <dbReference type="SAM" id="MobiDB-lite"/>
    </source>
</evidence>
<feature type="compositionally biased region" description="Acidic residues" evidence="1">
    <location>
        <begin position="259"/>
        <end position="270"/>
    </location>
</feature>
<accession>A0A2A2M0P4</accession>
<sequence length="354" mass="39061">MTPVSVSIDSVGSIGSLAEFCEDCEKDQKWNSWPLRRRSPLPLMVEAREHTNHANWSPSNSCSNLHKENSLFSPTHLKSPDKSSSSRDDLGLTDEDSDQERIWWSPFSSFRSGTPSSSSCSLSDLSELSLPVSLSSPLHVSTPQTSSTNVAAVSHSRATTPILGVPPYSYILPDDPPIYERVRSDDFDSESSTASLANSDDEYYEFLENAYRMTVARPMREDSISSILESRPRPRRRNSTALTVPNYTTELTVSGSGSDSDDTAEMDYFGEDVRTSSMGSSNSQASAASRPSSTSLFQSIEPASPRKPNTPEGMKLETMTLHKDWPGTSALTEIWVDEASGDKYTVEVRMYDTF</sequence>
<feature type="compositionally biased region" description="Polar residues" evidence="1">
    <location>
        <begin position="239"/>
        <end position="253"/>
    </location>
</feature>
<feature type="compositionally biased region" description="Low complexity" evidence="1">
    <location>
        <begin position="276"/>
        <end position="295"/>
    </location>
</feature>